<dbReference type="GO" id="GO:0005829">
    <property type="term" value="C:cytosol"/>
    <property type="evidence" value="ECO:0007669"/>
    <property type="project" value="TreeGrafter"/>
</dbReference>
<dbReference type="EMBL" id="CBXV010000006">
    <property type="protein sequence ID" value="CDM65857.1"/>
    <property type="molecule type" value="Genomic_DNA"/>
</dbReference>
<dbReference type="PANTHER" id="PTHR30543:SF21">
    <property type="entry name" value="NAD(P)H-DEPENDENT FMN REDUCTASE LOT6"/>
    <property type="match status" value="1"/>
</dbReference>
<dbReference type="AlphaFoldDB" id="A0A0B6WYP8"/>
<organism evidence="2 3">
    <name type="scientific">Pyrinomonas methylaliphatogenes</name>
    <dbReference type="NCBI Taxonomy" id="454194"/>
    <lineage>
        <taxon>Bacteria</taxon>
        <taxon>Pseudomonadati</taxon>
        <taxon>Acidobacteriota</taxon>
        <taxon>Blastocatellia</taxon>
        <taxon>Blastocatellales</taxon>
        <taxon>Pyrinomonadaceae</taxon>
        <taxon>Pyrinomonas</taxon>
    </lineage>
</organism>
<dbReference type="PANTHER" id="PTHR30543">
    <property type="entry name" value="CHROMATE REDUCTASE"/>
    <property type="match status" value="1"/>
</dbReference>
<reference evidence="2 3" key="1">
    <citation type="submission" date="2013-12" db="EMBL/GenBank/DDBJ databases">
        <authorList>
            <person name="Stott M."/>
        </authorList>
    </citation>
    <scope>NUCLEOTIDE SEQUENCE [LARGE SCALE GENOMIC DNA]</scope>
    <source>
        <strain evidence="2 3">K22</strain>
    </source>
</reference>
<keyword evidence="3" id="KW-1185">Reference proteome</keyword>
<proteinExistence type="predicted"/>
<protein>
    <submittedName>
        <fullName evidence="2">Predicted flavoprotein</fullName>
    </submittedName>
</protein>
<dbReference type="GO" id="GO:0016491">
    <property type="term" value="F:oxidoreductase activity"/>
    <property type="evidence" value="ECO:0007669"/>
    <property type="project" value="InterPro"/>
</dbReference>
<dbReference type="RefSeq" id="WP_041976456.1">
    <property type="nucleotide sequence ID" value="NZ_CBXV010000006.1"/>
</dbReference>
<dbReference type="Pfam" id="PF03358">
    <property type="entry name" value="FMN_red"/>
    <property type="match status" value="1"/>
</dbReference>
<feature type="domain" description="NADPH-dependent FMN reductase-like" evidence="1">
    <location>
        <begin position="12"/>
        <end position="150"/>
    </location>
</feature>
<dbReference type="Gene3D" id="3.40.50.360">
    <property type="match status" value="1"/>
</dbReference>
<accession>A0A0B6WYP8</accession>
<sequence length="212" mass="22653">MIDSSDQTAHIRIVTICGSVRPGNYTSKALAIVNDELRKHSGVEVIEIDLDRIALPLPGKAGRDSTTERFIEEVEKASGIVIATPEYHGSFSSVIKLAIENLGFPSALAGKPISLLGVAYGRIGAIKALEHLRSVCSHVGAIVLPNPVSVARVQEIFDEKGNCLDTESERLIRSVGTALLDYIKEAICPRKALAAMARTGGRADLTGEHMAL</sequence>
<dbReference type="InterPro" id="IPR029039">
    <property type="entry name" value="Flavoprotein-like_sf"/>
</dbReference>
<gene>
    <name evidence="2" type="ORF">PYK22_01865</name>
</gene>
<dbReference type="InterPro" id="IPR050712">
    <property type="entry name" value="NAD(P)H-dep_reductase"/>
</dbReference>
<dbReference type="Proteomes" id="UP000031518">
    <property type="component" value="Unassembled WGS sequence"/>
</dbReference>
<dbReference type="InterPro" id="IPR005025">
    <property type="entry name" value="FMN_Rdtase-like_dom"/>
</dbReference>
<reference evidence="2 3" key="2">
    <citation type="submission" date="2015-01" db="EMBL/GenBank/DDBJ databases">
        <title>Complete genome sequence of Pyrinomonas methylaliphatogenes type strain K22T.</title>
        <authorList>
            <person name="Lee K.C.Y."/>
            <person name="Power J.F."/>
            <person name="Dunfield P.F."/>
            <person name="Morgan X.C."/>
            <person name="Huttenhower C."/>
            <person name="Stott M.B."/>
        </authorList>
    </citation>
    <scope>NUCLEOTIDE SEQUENCE [LARGE SCALE GENOMIC DNA]</scope>
    <source>
        <strain evidence="2 3">K22</strain>
    </source>
</reference>
<dbReference type="GO" id="GO:0010181">
    <property type="term" value="F:FMN binding"/>
    <property type="evidence" value="ECO:0007669"/>
    <property type="project" value="TreeGrafter"/>
</dbReference>
<dbReference type="STRING" id="454194.PYK22_01865"/>
<evidence type="ECO:0000313" key="3">
    <source>
        <dbReference type="Proteomes" id="UP000031518"/>
    </source>
</evidence>
<evidence type="ECO:0000313" key="2">
    <source>
        <dbReference type="EMBL" id="CDM65857.1"/>
    </source>
</evidence>
<dbReference type="SUPFAM" id="SSF52218">
    <property type="entry name" value="Flavoproteins"/>
    <property type="match status" value="1"/>
</dbReference>
<name>A0A0B6WYP8_9BACT</name>
<evidence type="ECO:0000259" key="1">
    <source>
        <dbReference type="Pfam" id="PF03358"/>
    </source>
</evidence>
<dbReference type="OrthoDB" id="1643408at2"/>